<dbReference type="Proteomes" id="UP000236248">
    <property type="component" value="Chromosome NCAV"/>
</dbReference>
<dbReference type="Gene3D" id="3.90.20.20">
    <property type="match status" value="1"/>
</dbReference>
<dbReference type="GO" id="GO:0006457">
    <property type="term" value="P:protein folding"/>
    <property type="evidence" value="ECO:0007669"/>
    <property type="project" value="InterPro"/>
</dbReference>
<dbReference type="PANTHER" id="PTHR21237:SF23">
    <property type="entry name" value="GRPE PROTEIN HOMOLOG, MITOCHONDRIAL"/>
    <property type="match status" value="1"/>
</dbReference>
<keyword evidence="7" id="KW-1185">Reference proteome</keyword>
<evidence type="ECO:0000256" key="2">
    <source>
        <dbReference type="ARBA" id="ARBA00023186"/>
    </source>
</evidence>
<evidence type="ECO:0000256" key="1">
    <source>
        <dbReference type="ARBA" id="ARBA00009054"/>
    </source>
</evidence>
<gene>
    <name evidence="6" type="ORF">NCAV_0044</name>
</gene>
<evidence type="ECO:0000256" key="3">
    <source>
        <dbReference type="RuleBase" id="RU000639"/>
    </source>
</evidence>
<name>A0A2K5ANN1_9ARCH</name>
<keyword evidence="3" id="KW-0346">Stress response</keyword>
<dbReference type="InterPro" id="IPR000740">
    <property type="entry name" value="GrpE"/>
</dbReference>
<dbReference type="GO" id="GO:0000774">
    <property type="term" value="F:adenyl-nucleotide exchange factor activity"/>
    <property type="evidence" value="ECO:0007669"/>
    <property type="project" value="InterPro"/>
</dbReference>
<evidence type="ECO:0000313" key="6">
    <source>
        <dbReference type="EMBL" id="SPC33244.1"/>
    </source>
</evidence>
<dbReference type="GO" id="GO:0042803">
    <property type="term" value="F:protein homodimerization activity"/>
    <property type="evidence" value="ECO:0007669"/>
    <property type="project" value="InterPro"/>
</dbReference>
<dbReference type="SUPFAM" id="SSF51064">
    <property type="entry name" value="Head domain of nucleotide exchange factor GrpE"/>
    <property type="match status" value="1"/>
</dbReference>
<dbReference type="InterPro" id="IPR009012">
    <property type="entry name" value="GrpE_head"/>
</dbReference>
<dbReference type="GeneID" id="41594150"/>
<evidence type="ECO:0000256" key="4">
    <source>
        <dbReference type="RuleBase" id="RU004478"/>
    </source>
</evidence>
<proteinExistence type="inferred from homology"/>
<protein>
    <recommendedName>
        <fullName evidence="3">Protein GrpE</fullName>
    </recommendedName>
</protein>
<feature type="region of interest" description="Disordered" evidence="5">
    <location>
        <begin position="1"/>
        <end position="27"/>
    </location>
</feature>
<dbReference type="CDD" id="cd00446">
    <property type="entry name" value="GrpE"/>
    <property type="match status" value="1"/>
</dbReference>
<dbReference type="PANTHER" id="PTHR21237">
    <property type="entry name" value="GRPE PROTEIN"/>
    <property type="match status" value="1"/>
</dbReference>
<reference evidence="7" key="1">
    <citation type="submission" date="2018-01" db="EMBL/GenBank/DDBJ databases">
        <authorList>
            <person name="Kerou L M."/>
        </authorList>
    </citation>
    <scope>NUCLEOTIDE SEQUENCE [LARGE SCALE GENOMIC DNA]</scope>
    <source>
        <strain evidence="7">SCU2</strain>
    </source>
</reference>
<keyword evidence="2 3" id="KW-0143">Chaperone</keyword>
<dbReference type="RefSeq" id="WP_103286448.1">
    <property type="nucleotide sequence ID" value="NZ_LT981265.1"/>
</dbReference>
<dbReference type="InterPro" id="IPR013805">
    <property type="entry name" value="GrpE_CC"/>
</dbReference>
<dbReference type="GO" id="GO:0051082">
    <property type="term" value="F:unfolded protein binding"/>
    <property type="evidence" value="ECO:0007669"/>
    <property type="project" value="TreeGrafter"/>
</dbReference>
<dbReference type="Pfam" id="PF01025">
    <property type="entry name" value="GrpE"/>
    <property type="match status" value="1"/>
</dbReference>
<accession>A0A2K5ANN1</accession>
<dbReference type="AlphaFoldDB" id="A0A2K5ANN1"/>
<evidence type="ECO:0000256" key="5">
    <source>
        <dbReference type="SAM" id="MobiDB-lite"/>
    </source>
</evidence>
<dbReference type="PRINTS" id="PR00773">
    <property type="entry name" value="GRPEPROTEIN"/>
</dbReference>
<feature type="compositionally biased region" description="Polar residues" evidence="5">
    <location>
        <begin position="9"/>
        <end position="19"/>
    </location>
</feature>
<organism evidence="6 7">
    <name type="scientific">Candidatus Nitrosocaldus cavascurensis</name>
    <dbReference type="NCBI Taxonomy" id="2058097"/>
    <lineage>
        <taxon>Archaea</taxon>
        <taxon>Nitrososphaerota</taxon>
        <taxon>Nitrososphaeria</taxon>
        <taxon>Candidatus Nitrosocaldales</taxon>
        <taxon>Candidatus Nitrosocaldaceae</taxon>
        <taxon>Candidatus Nitrosocaldus</taxon>
    </lineage>
</organism>
<evidence type="ECO:0000313" key="7">
    <source>
        <dbReference type="Proteomes" id="UP000236248"/>
    </source>
</evidence>
<comment type="function">
    <text evidence="3">Participates actively in the response to hyperosmotic and heat shock by preventing the aggregation of stress-denatured proteins, in association with DnaK and GrpE. It is the nucleotide exchange factor for DnaK and may function as a thermosensor. Unfolded proteins bind initially to DnaJ; upon interaction with the DnaJ-bound protein, DnaK hydrolyzes its bound ATP, resulting in the formation of a stable complex. GrpE releases ADP from DnaK; ATP binding to DnaK triggers the release of the substrate protein, thus completing the reaction cycle. Several rounds of ATP-dependent interactions between DnaJ, DnaK and GrpE are required for fully efficient folding.</text>
</comment>
<dbReference type="GO" id="GO:0051087">
    <property type="term" value="F:protein-folding chaperone binding"/>
    <property type="evidence" value="ECO:0007669"/>
    <property type="project" value="InterPro"/>
</dbReference>
<dbReference type="KEGG" id="ncv:NCAV_0044"/>
<dbReference type="HAMAP" id="MF_01151">
    <property type="entry name" value="GrpE"/>
    <property type="match status" value="1"/>
</dbReference>
<dbReference type="Gene3D" id="2.30.22.10">
    <property type="entry name" value="Head domain of nucleotide exchange factor GrpE"/>
    <property type="match status" value="1"/>
</dbReference>
<dbReference type="PROSITE" id="PS01071">
    <property type="entry name" value="GRPE"/>
    <property type="match status" value="1"/>
</dbReference>
<comment type="similarity">
    <text evidence="1 4">Belongs to the GrpE family.</text>
</comment>
<dbReference type="SUPFAM" id="SSF58014">
    <property type="entry name" value="Coiled-coil domain of nucleotide exchange factor GrpE"/>
    <property type="match status" value="1"/>
</dbReference>
<dbReference type="EMBL" id="LT981265">
    <property type="protein sequence ID" value="SPC33244.1"/>
    <property type="molecule type" value="Genomic_DNA"/>
</dbReference>
<sequence length="188" mass="21094">MSIGDKNNGDTVNSDASKINSEEAMVGGSSKEEVEMLKSALKEYESRYKYLLADYDNYRKRVEREAEYRVRQSIESFVLKLLSLRDDFMRAVDAARKSADKHVVEGLEGVLKNLDGILRDAGVVEIPAVGKTFNPNMHEAVSFIYNAELPDLTVTSEIRKGYMMNDKVIRPSLVEVSRRPVQEGGGEP</sequence>